<dbReference type="InterPro" id="IPR017441">
    <property type="entry name" value="Protein_kinase_ATP_BS"/>
</dbReference>
<feature type="signal peptide" evidence="13">
    <location>
        <begin position="1"/>
        <end position="18"/>
    </location>
</feature>
<name>A0A061RCE6_9CHLO</name>
<organism evidence="16">
    <name type="scientific">Tetraselmis sp. GSL018</name>
    <dbReference type="NCBI Taxonomy" id="582737"/>
    <lineage>
        <taxon>Eukaryota</taxon>
        <taxon>Viridiplantae</taxon>
        <taxon>Chlorophyta</taxon>
        <taxon>core chlorophytes</taxon>
        <taxon>Chlorodendrophyceae</taxon>
        <taxon>Chlorodendrales</taxon>
        <taxon>Chlorodendraceae</taxon>
        <taxon>Tetraselmis</taxon>
    </lineage>
</organism>
<dbReference type="InterPro" id="IPR001828">
    <property type="entry name" value="ANF_lig-bd_rcpt"/>
</dbReference>
<dbReference type="PROSITE" id="PS00109">
    <property type="entry name" value="PROTEIN_KINASE_TYR"/>
    <property type="match status" value="1"/>
</dbReference>
<evidence type="ECO:0000256" key="6">
    <source>
        <dbReference type="ARBA" id="ARBA00022989"/>
    </source>
</evidence>
<evidence type="ECO:0000256" key="8">
    <source>
        <dbReference type="ARBA" id="ARBA00023170"/>
    </source>
</evidence>
<dbReference type="InterPro" id="IPR000719">
    <property type="entry name" value="Prot_kinase_dom"/>
</dbReference>
<evidence type="ECO:0000259" key="15">
    <source>
        <dbReference type="PROSITE" id="PS50125"/>
    </source>
</evidence>
<evidence type="ECO:0000256" key="5">
    <source>
        <dbReference type="ARBA" id="ARBA00022741"/>
    </source>
</evidence>
<gene>
    <name evidence="16" type="primary">GUCY2D_E_F</name>
    <name evidence="16" type="ORF">TSPGSL018_5933</name>
</gene>
<dbReference type="InterPro" id="IPR029787">
    <property type="entry name" value="Nucleotide_cyclase"/>
</dbReference>
<keyword evidence="4" id="KW-0812">Transmembrane</keyword>
<dbReference type="PRINTS" id="PR00248">
    <property type="entry name" value="GPCRMGR"/>
</dbReference>
<dbReference type="InterPro" id="IPR008266">
    <property type="entry name" value="Tyr_kinase_AS"/>
</dbReference>
<dbReference type="GO" id="GO:0035556">
    <property type="term" value="P:intracellular signal transduction"/>
    <property type="evidence" value="ECO:0007669"/>
    <property type="project" value="InterPro"/>
</dbReference>
<dbReference type="SMART" id="SM00219">
    <property type="entry name" value="TyrKc"/>
    <property type="match status" value="1"/>
</dbReference>
<dbReference type="Pfam" id="PF00211">
    <property type="entry name" value="Guanylate_cyc"/>
    <property type="match status" value="1"/>
</dbReference>
<feature type="chain" id="PRO_5001609562" description="guanylate cyclase" evidence="13">
    <location>
        <begin position="19"/>
        <end position="1200"/>
    </location>
</feature>
<evidence type="ECO:0000256" key="2">
    <source>
        <dbReference type="ARBA" id="ARBA00004167"/>
    </source>
</evidence>
<dbReference type="GO" id="GO:0004713">
    <property type="term" value="F:protein tyrosine kinase activity"/>
    <property type="evidence" value="ECO:0007669"/>
    <property type="project" value="InterPro"/>
</dbReference>
<dbReference type="EMBL" id="GBEZ01016638">
    <property type="protein sequence ID" value="JAC69628.1"/>
    <property type="molecule type" value="Transcribed_RNA"/>
</dbReference>
<evidence type="ECO:0000259" key="14">
    <source>
        <dbReference type="PROSITE" id="PS50011"/>
    </source>
</evidence>
<evidence type="ECO:0000256" key="7">
    <source>
        <dbReference type="ARBA" id="ARBA00023136"/>
    </source>
</evidence>
<evidence type="ECO:0000313" key="16">
    <source>
        <dbReference type="EMBL" id="JAC69628.1"/>
    </source>
</evidence>
<dbReference type="CDD" id="cd07302">
    <property type="entry name" value="CHD"/>
    <property type="match status" value="1"/>
</dbReference>
<dbReference type="Gene3D" id="3.30.70.1230">
    <property type="entry name" value="Nucleotide cyclase"/>
    <property type="match status" value="1"/>
</dbReference>
<evidence type="ECO:0000256" key="12">
    <source>
        <dbReference type="PROSITE-ProRule" id="PRU10141"/>
    </source>
</evidence>
<dbReference type="GO" id="GO:0004016">
    <property type="term" value="F:adenylate cyclase activity"/>
    <property type="evidence" value="ECO:0007669"/>
    <property type="project" value="TreeGrafter"/>
</dbReference>
<dbReference type="AlphaFoldDB" id="A0A061RCE6"/>
<keyword evidence="12" id="KW-0067">ATP-binding</keyword>
<accession>A0A061RCE6</accession>
<dbReference type="PROSITE" id="PS50125">
    <property type="entry name" value="GUANYLATE_CYCLASE_2"/>
    <property type="match status" value="1"/>
</dbReference>
<dbReference type="Gene3D" id="3.40.50.2300">
    <property type="match status" value="1"/>
</dbReference>
<keyword evidence="6" id="KW-1133">Transmembrane helix</keyword>
<dbReference type="PROSITE" id="PS50011">
    <property type="entry name" value="PROTEIN_KINASE_DOM"/>
    <property type="match status" value="1"/>
</dbReference>
<dbReference type="Pfam" id="PF01094">
    <property type="entry name" value="ANF_receptor"/>
    <property type="match status" value="1"/>
</dbReference>
<evidence type="ECO:0000256" key="11">
    <source>
        <dbReference type="ARBA" id="ARBA00023293"/>
    </source>
</evidence>
<comment type="subcellular location">
    <subcellularLocation>
        <location evidence="1">Membrane</location>
        <topology evidence="1">Multi-pass membrane protein</topology>
    </subcellularLocation>
    <subcellularLocation>
        <location evidence="2">Membrane</location>
        <topology evidence="2">Single-pass membrane protein</topology>
    </subcellularLocation>
</comment>
<feature type="binding site" evidence="12">
    <location>
        <position position="591"/>
    </location>
    <ligand>
        <name>ATP</name>
        <dbReference type="ChEBI" id="CHEBI:30616"/>
    </ligand>
</feature>
<feature type="domain" description="Protein kinase" evidence="14">
    <location>
        <begin position="564"/>
        <end position="957"/>
    </location>
</feature>
<dbReference type="PANTHER" id="PTHR11920">
    <property type="entry name" value="GUANYLYL CYCLASE"/>
    <property type="match status" value="1"/>
</dbReference>
<evidence type="ECO:0000256" key="9">
    <source>
        <dbReference type="ARBA" id="ARBA00023180"/>
    </source>
</evidence>
<dbReference type="GO" id="GO:0004383">
    <property type="term" value="F:guanylate cyclase activity"/>
    <property type="evidence" value="ECO:0007669"/>
    <property type="project" value="UniProtKB-EC"/>
</dbReference>
<dbReference type="InterPro" id="IPR000337">
    <property type="entry name" value="GPCR_3"/>
</dbReference>
<sequence>MLWIFAIHVLLFWEPCRTSQTGARSITVCVVEDIYHQGNETCVDFTSSKCRAHARTQLPVQAAFLLAVDNVNSRNCTINGGDCPRSLGDNLLSVEHLAFNLRDNAPQKSRQAVEACRNASSNFVVGPSTSSQAQYVVPLAYSHGLGVISHSATSSLLSDKDLYQGFARTAVADTSLAQAAARFIEYMRWNQVAVVYQTDAWGTGFADSLFASLRAAGGAPTASLLLVPMGMAPNEQTIRNAARQVAELGLKILFLVAFDQHVVPVIAEIERAIGGWSSHVIVRPTNSAAHTKALALNDIEARLLQGIIGASVQYRSPRQALFQEMLLHYMRNSFPHDLANLSFASQGGSVGEHRAEPPGNLSSARGGTVAEQLAALIESVEEEGLPWVTDSSNFVPQMYDAVWAAAVAAAAVLQDGQNSTRDLGARAVRAMRTPGAVPAFSGATLGNWTWKPNGDPSTDGLEFVFDGNIFDNRTGEVSLGVFLSWTAKGGVQLMGTVVWPDGTRFPHIPGDGNATLEDQPGYVLAIAVVPAVAVVVAALLFLRRRGLRENKWRIARNEVLLSPEKDIGLLGAGSFGTVRRGYYRGTNVAVKPLFHSGVAVDLTGSRRRWLSRMIPLIWKPSARTSVTPCEDWPPQDLEMAGEQNDGQCTESPSRHKRDFLSSFSTRPRALRGDSTIHVLGSRQRGRHQGGFFTIFNRSRSNNVNRRGTADACKHYADSSLVCGRNDLTMFRRYMETDFLHEIRVCVELQHPNLVMVMGCIVDCEGPPSLVTEYMEHGSLRDVLRNRSFCFEGEILLNILKDIATGMVFLHSCKPAVIHRDLRSANIFLDRNLRAKLSNFRLTYRERSRGFPGAPLWMAPEILRGESAPTAASDVYSMGIVMFELFSRERPYSGVPLAEVLDKVADAGLDEPFRPTLPPELPVDVAALIHDCWAPRPELRPSFEEVKSRIERLEHLEIKQFLKAHSNKMPGMVAKVRRNTAAAESLYSQLFPPHVAKALQSNAKVQPEAFECVTVFFCDVVGYTAMSSSMQANDVIDMLERLYAEFDRLALQHDVFKVDTIGDAYLAVTNLHKSQADHAARIGRFAVDAVEAAKLTLIRMTSPGDGHVCIRCGFHSGPVVASVIGKGKPKYTIFGDTVNTASRMESNSEANRVQCTEASATLILPYMDEFQLDLNPRGQVNVKGKGVMSTYWVTGNPVCET</sequence>
<dbReference type="SUPFAM" id="SSF53822">
    <property type="entry name" value="Periplasmic binding protein-like I"/>
    <property type="match status" value="1"/>
</dbReference>
<dbReference type="SMART" id="SM00044">
    <property type="entry name" value="CYCc"/>
    <property type="match status" value="1"/>
</dbReference>
<evidence type="ECO:0000256" key="10">
    <source>
        <dbReference type="ARBA" id="ARBA00023239"/>
    </source>
</evidence>
<dbReference type="PRINTS" id="PR00109">
    <property type="entry name" value="TYRKINASE"/>
</dbReference>
<dbReference type="GO" id="GO:0001653">
    <property type="term" value="F:peptide receptor activity"/>
    <property type="evidence" value="ECO:0007669"/>
    <property type="project" value="TreeGrafter"/>
</dbReference>
<dbReference type="InterPro" id="IPR050401">
    <property type="entry name" value="Cyclic_nucleotide_synthase"/>
</dbReference>
<reference evidence="16" key="1">
    <citation type="submission" date="2014-05" db="EMBL/GenBank/DDBJ databases">
        <title>The transcriptome of the halophilic microalga Tetraselmis sp. GSL018 isolated from the Great Salt Lake, Utah.</title>
        <authorList>
            <person name="Jinkerson R.E."/>
            <person name="D'Adamo S."/>
            <person name="Posewitz M.C."/>
        </authorList>
    </citation>
    <scope>NUCLEOTIDE SEQUENCE</scope>
    <source>
        <strain evidence="16">GSL018</strain>
    </source>
</reference>
<dbReference type="SUPFAM" id="SSF56112">
    <property type="entry name" value="Protein kinase-like (PK-like)"/>
    <property type="match status" value="1"/>
</dbReference>
<dbReference type="InterPro" id="IPR001245">
    <property type="entry name" value="Ser-Thr/Tyr_kinase_cat_dom"/>
</dbReference>
<keyword evidence="11" id="KW-0141">cGMP biosynthesis</keyword>
<feature type="domain" description="Guanylate cyclase" evidence="15">
    <location>
        <begin position="1013"/>
        <end position="1144"/>
    </location>
</feature>
<dbReference type="Pfam" id="PF07714">
    <property type="entry name" value="PK_Tyr_Ser-Thr"/>
    <property type="match status" value="1"/>
</dbReference>
<keyword evidence="7" id="KW-0472">Membrane</keyword>
<keyword evidence="8" id="KW-0675">Receptor</keyword>
<evidence type="ECO:0000256" key="3">
    <source>
        <dbReference type="ARBA" id="ARBA00012202"/>
    </source>
</evidence>
<dbReference type="InterPro" id="IPR028082">
    <property type="entry name" value="Peripla_BP_I"/>
</dbReference>
<dbReference type="InterPro" id="IPR020635">
    <property type="entry name" value="Tyr_kinase_cat_dom"/>
</dbReference>
<protein>
    <recommendedName>
        <fullName evidence="3">guanylate cyclase</fullName>
        <ecNumber evidence="3">4.6.1.2</ecNumber>
    </recommendedName>
</protein>
<evidence type="ECO:0000256" key="4">
    <source>
        <dbReference type="ARBA" id="ARBA00022692"/>
    </source>
</evidence>
<dbReference type="PROSITE" id="PS00107">
    <property type="entry name" value="PROTEIN_KINASE_ATP"/>
    <property type="match status" value="1"/>
</dbReference>
<dbReference type="InterPro" id="IPR011009">
    <property type="entry name" value="Kinase-like_dom_sf"/>
</dbReference>
<dbReference type="GO" id="GO:0005886">
    <property type="term" value="C:plasma membrane"/>
    <property type="evidence" value="ECO:0007669"/>
    <property type="project" value="TreeGrafter"/>
</dbReference>
<dbReference type="Gene3D" id="1.10.510.10">
    <property type="entry name" value="Transferase(Phosphotransferase) domain 1"/>
    <property type="match status" value="1"/>
</dbReference>
<keyword evidence="9" id="KW-0325">Glycoprotein</keyword>
<dbReference type="GO" id="GO:0005524">
    <property type="term" value="F:ATP binding"/>
    <property type="evidence" value="ECO:0007669"/>
    <property type="project" value="UniProtKB-UniRule"/>
</dbReference>
<keyword evidence="10" id="KW-0456">Lyase</keyword>
<dbReference type="InterPro" id="IPR001054">
    <property type="entry name" value="A/G_cyclase"/>
</dbReference>
<dbReference type="PANTHER" id="PTHR11920:SF335">
    <property type="entry name" value="GUANYLATE CYCLASE"/>
    <property type="match status" value="1"/>
</dbReference>
<dbReference type="SUPFAM" id="SSF55073">
    <property type="entry name" value="Nucleotide cyclase"/>
    <property type="match status" value="1"/>
</dbReference>
<keyword evidence="5 12" id="KW-0547">Nucleotide-binding</keyword>
<proteinExistence type="predicted"/>
<dbReference type="GO" id="GO:0004930">
    <property type="term" value="F:G protein-coupled receptor activity"/>
    <property type="evidence" value="ECO:0007669"/>
    <property type="project" value="InterPro"/>
</dbReference>
<evidence type="ECO:0000256" key="13">
    <source>
        <dbReference type="SAM" id="SignalP"/>
    </source>
</evidence>
<dbReference type="GO" id="GO:0007168">
    <property type="term" value="P:receptor guanylyl cyclase signaling pathway"/>
    <property type="evidence" value="ECO:0007669"/>
    <property type="project" value="TreeGrafter"/>
</dbReference>
<dbReference type="EC" id="4.6.1.2" evidence="3"/>
<evidence type="ECO:0000256" key="1">
    <source>
        <dbReference type="ARBA" id="ARBA00004141"/>
    </source>
</evidence>
<keyword evidence="13" id="KW-0732">Signal</keyword>